<dbReference type="EMBL" id="QWLN02000017">
    <property type="protein sequence ID" value="TEA42586.1"/>
    <property type="molecule type" value="Genomic_DNA"/>
</dbReference>
<sequence length="101" mass="11424">HSSQKLNPAWILASSQLPSEEDSWEDSSQRISGVLIKKLSNFTLNPSTKFPSFLLQCPPQQGGQDRKKNLRGFGGDTVYRRKSGVRTMISAWKESVERMIQ</sequence>
<dbReference type="Pfam" id="PF15549">
    <property type="entry name" value="PGC7_Stella"/>
    <property type="match status" value="1"/>
</dbReference>
<feature type="non-terminal residue" evidence="1">
    <location>
        <position position="101"/>
    </location>
</feature>
<name>A0A484H5Y7_SOUCH</name>
<accession>A0A484H5Y7</accession>
<dbReference type="GO" id="GO:0044726">
    <property type="term" value="P:epigenetic programing of female pronucleus"/>
    <property type="evidence" value="ECO:0007669"/>
    <property type="project" value="TreeGrafter"/>
</dbReference>
<dbReference type="AlphaFoldDB" id="A0A484H5Y7"/>
<comment type="caution">
    <text evidence="1">The sequence shown here is derived from an EMBL/GenBank/DDBJ whole genome shotgun (WGS) entry which is preliminary data.</text>
</comment>
<dbReference type="Proteomes" id="UP000295264">
    <property type="component" value="Unassembled WGS sequence"/>
</dbReference>
<organism evidence="1 2">
    <name type="scientific">Sousa chinensis</name>
    <name type="common">Indo-pacific humpbacked dolphin</name>
    <name type="synonym">Steno chinensis</name>
    <dbReference type="NCBI Taxonomy" id="103600"/>
    <lineage>
        <taxon>Eukaryota</taxon>
        <taxon>Metazoa</taxon>
        <taxon>Chordata</taxon>
        <taxon>Craniata</taxon>
        <taxon>Vertebrata</taxon>
        <taxon>Euteleostomi</taxon>
        <taxon>Mammalia</taxon>
        <taxon>Eutheria</taxon>
        <taxon>Laurasiatheria</taxon>
        <taxon>Artiodactyla</taxon>
        <taxon>Whippomorpha</taxon>
        <taxon>Cetacea</taxon>
        <taxon>Odontoceti</taxon>
        <taxon>Delphinidae</taxon>
        <taxon>Sousa</taxon>
    </lineage>
</organism>
<dbReference type="PANTHER" id="PTHR31577:SF2">
    <property type="entry name" value="DEVELOPMENTAL PLURIPOTENCY-ASSOCIATED PROTEIN 3"/>
    <property type="match status" value="1"/>
</dbReference>
<dbReference type="PANTHER" id="PTHR31577">
    <property type="entry name" value="DEVELOPMENTAL PLURIPOTENCY-ASSOCIATED PROTEIN 3-RELATED"/>
    <property type="match status" value="1"/>
</dbReference>
<proteinExistence type="predicted"/>
<gene>
    <name evidence="1" type="ORF">DBR06_SOUSAS1610076</name>
</gene>
<keyword evidence="2" id="KW-1185">Reference proteome</keyword>
<evidence type="ECO:0000313" key="1">
    <source>
        <dbReference type="EMBL" id="TEA42586.1"/>
    </source>
</evidence>
<dbReference type="GO" id="GO:0005634">
    <property type="term" value="C:nucleus"/>
    <property type="evidence" value="ECO:0007669"/>
    <property type="project" value="TreeGrafter"/>
</dbReference>
<reference evidence="1 2" key="1">
    <citation type="journal article" date="2018" name="Genomics">
        <title>Molecular footprints of inshore aquatic adaptation in Indo-Pacific humpback dolphin (Sousa chinensis).</title>
        <authorList>
            <person name="Ming Y."/>
            <person name="Jian J."/>
            <person name="Yu F."/>
            <person name="Yu X."/>
            <person name="Wang J."/>
            <person name="Liu W."/>
        </authorList>
    </citation>
    <scope>NUCLEOTIDE SEQUENCE [LARGE SCALE GENOMIC DNA]</scope>
    <source>
        <strain evidence="1">MY-2018</strain>
        <tissue evidence="1">Skin</tissue>
    </source>
</reference>
<evidence type="ECO:0000313" key="2">
    <source>
        <dbReference type="Proteomes" id="UP000295264"/>
    </source>
</evidence>
<dbReference type="InterPro" id="IPR029096">
    <property type="entry name" value="Dppa3"/>
</dbReference>
<protein>
    <submittedName>
        <fullName evidence="1">Uncharacterized protein</fullName>
    </submittedName>
</protein>
<feature type="non-terminal residue" evidence="1">
    <location>
        <position position="1"/>
    </location>
</feature>